<evidence type="ECO:0000256" key="1">
    <source>
        <dbReference type="SAM" id="MobiDB-lite"/>
    </source>
</evidence>
<dbReference type="AlphaFoldDB" id="A0AA35XEA8"/>
<protein>
    <recommendedName>
        <fullName evidence="5">DUF3352 domain-containing protein</fullName>
    </recommendedName>
</protein>
<evidence type="ECO:0008006" key="5">
    <source>
        <dbReference type="Google" id="ProtNLM"/>
    </source>
</evidence>
<feature type="signal peptide" evidence="2">
    <location>
        <begin position="1"/>
        <end position="25"/>
    </location>
</feature>
<name>A0AA35XEA8_GEOBA</name>
<feature type="chain" id="PRO_5041241947" description="DUF3352 domain-containing protein" evidence="2">
    <location>
        <begin position="26"/>
        <end position="664"/>
    </location>
</feature>
<proteinExistence type="predicted"/>
<evidence type="ECO:0000256" key="2">
    <source>
        <dbReference type="SAM" id="SignalP"/>
    </source>
</evidence>
<evidence type="ECO:0000313" key="4">
    <source>
        <dbReference type="Proteomes" id="UP001174909"/>
    </source>
</evidence>
<dbReference type="EMBL" id="CASHTH010004289">
    <property type="protein sequence ID" value="CAI8055628.1"/>
    <property type="molecule type" value="Genomic_DNA"/>
</dbReference>
<sequence>MKRCLSLPLIALALLATFVFVGCSAKKTPPVPTATEAPIVQQESEEKHEESDAVARDLDEHRESSEEAHEESHADEEVMPIVEIPDSSVLHLIPEQTAGLIYCPSLDELNNRVNMLAMDLMPTAENPEIIAKILANTFGAGFESLAELEEIGLDLEQDFAIFMTSLKPPDLSATVHLTDPTAMKQVIAAESEGSAPIEYNGVTYWNAAGGGGSFAIIDNTLVFSQSAEVCESVIDTYNKTKPAITTNPDYGAFLTDVAEGTAQLAVHFDLESIAPILSASLKGESESMQDSLESDPAVMAAAPFLKGMFDTATDMLEQLKSLSATLEVEGTDVKLAPFLKFKSDSRIQKALKGMAPDELALLGELPSPAFINGALQGKPELMIEMNVFWLKMLSQDLDPEQAEMLASLVKQMEDFYEALDEEWAFSVNFGSSVIPDYLVIYGLRDEQKAKAYMEEALLKQLQDSMALARNMMGDVANLDMYEGAYPGEPMMHNGVEIKSYVFPNFGSAFGTMPPEAAGLMPNEWHWYYAITDDHLFLATGSPELLKINLDNRAAVDTALCFSAEPSYEKLVATLGLESNLFLAVSPMTMVKSLLPIIAKVADPNGAAALQMMSGMFMDLPENYSIGFSAKVQEGGIGAKLLLTLSDFKQLIQTFAMMQSMGQMQ</sequence>
<feature type="region of interest" description="Disordered" evidence="1">
    <location>
        <begin position="29"/>
        <end position="76"/>
    </location>
</feature>
<organism evidence="3 4">
    <name type="scientific">Geodia barretti</name>
    <name type="common">Barrett's horny sponge</name>
    <dbReference type="NCBI Taxonomy" id="519541"/>
    <lineage>
        <taxon>Eukaryota</taxon>
        <taxon>Metazoa</taxon>
        <taxon>Porifera</taxon>
        <taxon>Demospongiae</taxon>
        <taxon>Heteroscleromorpha</taxon>
        <taxon>Tetractinellida</taxon>
        <taxon>Astrophorina</taxon>
        <taxon>Geodiidae</taxon>
        <taxon>Geodia</taxon>
    </lineage>
</organism>
<keyword evidence="4" id="KW-1185">Reference proteome</keyword>
<keyword evidence="2" id="KW-0732">Signal</keyword>
<feature type="compositionally biased region" description="Basic and acidic residues" evidence="1">
    <location>
        <begin position="44"/>
        <end position="76"/>
    </location>
</feature>
<dbReference type="Proteomes" id="UP001174909">
    <property type="component" value="Unassembled WGS sequence"/>
</dbReference>
<accession>A0AA35XEA8</accession>
<gene>
    <name evidence="3" type="ORF">GBAR_LOCUS30352</name>
</gene>
<reference evidence="3" key="1">
    <citation type="submission" date="2023-03" db="EMBL/GenBank/DDBJ databases">
        <authorList>
            <person name="Steffen K."/>
            <person name="Cardenas P."/>
        </authorList>
    </citation>
    <scope>NUCLEOTIDE SEQUENCE</scope>
</reference>
<dbReference type="PROSITE" id="PS51257">
    <property type="entry name" value="PROKAR_LIPOPROTEIN"/>
    <property type="match status" value="1"/>
</dbReference>
<comment type="caution">
    <text evidence="3">The sequence shown here is derived from an EMBL/GenBank/DDBJ whole genome shotgun (WGS) entry which is preliminary data.</text>
</comment>
<evidence type="ECO:0000313" key="3">
    <source>
        <dbReference type="EMBL" id="CAI8055628.1"/>
    </source>
</evidence>